<evidence type="ECO:0000313" key="1">
    <source>
        <dbReference type="EMBL" id="MPC88141.1"/>
    </source>
</evidence>
<dbReference type="EMBL" id="VSRR010076792">
    <property type="protein sequence ID" value="MPC88141.1"/>
    <property type="molecule type" value="Genomic_DNA"/>
</dbReference>
<comment type="caution">
    <text evidence="1">The sequence shown here is derived from an EMBL/GenBank/DDBJ whole genome shotgun (WGS) entry which is preliminary data.</text>
</comment>
<reference evidence="1 2" key="1">
    <citation type="submission" date="2019-05" db="EMBL/GenBank/DDBJ databases">
        <title>Another draft genome of Portunus trituberculatus and its Hox gene families provides insights of decapod evolution.</title>
        <authorList>
            <person name="Jeong J.-H."/>
            <person name="Song I."/>
            <person name="Kim S."/>
            <person name="Choi T."/>
            <person name="Kim D."/>
            <person name="Ryu S."/>
            <person name="Kim W."/>
        </authorList>
    </citation>
    <scope>NUCLEOTIDE SEQUENCE [LARGE SCALE GENOMIC DNA]</scope>
    <source>
        <tissue evidence="1">Muscle</tissue>
    </source>
</reference>
<proteinExistence type="predicted"/>
<accession>A0A5B7IRE8</accession>
<dbReference type="AlphaFoldDB" id="A0A5B7IRE8"/>
<keyword evidence="2" id="KW-1185">Reference proteome</keyword>
<gene>
    <name evidence="1" type="ORF">E2C01_083035</name>
</gene>
<name>A0A5B7IRE8_PORTR</name>
<dbReference type="Proteomes" id="UP000324222">
    <property type="component" value="Unassembled WGS sequence"/>
</dbReference>
<evidence type="ECO:0000313" key="2">
    <source>
        <dbReference type="Proteomes" id="UP000324222"/>
    </source>
</evidence>
<protein>
    <submittedName>
        <fullName evidence="1">Uncharacterized protein</fullName>
    </submittedName>
</protein>
<sequence>MCGACNERAGGGLVSRGRQHRVPARRRGGVSGRVRLQWRESRRELRDGRLICLLPTSPPPTHIAASGCGGSILTPEALSQWSPIACQAPAAPPGLHGAAVSRLSPASKIARTHVPRDASSLEVMAVRVAAAAATGVWLTYLPNDRASLGGTSHRPRFPAPRLGREILLHNRLTGEQGRNAERLPPGFTTCVVPPPAATILNHSRFTRFEG</sequence>
<organism evidence="1 2">
    <name type="scientific">Portunus trituberculatus</name>
    <name type="common">Swimming crab</name>
    <name type="synonym">Neptunus trituberculatus</name>
    <dbReference type="NCBI Taxonomy" id="210409"/>
    <lineage>
        <taxon>Eukaryota</taxon>
        <taxon>Metazoa</taxon>
        <taxon>Ecdysozoa</taxon>
        <taxon>Arthropoda</taxon>
        <taxon>Crustacea</taxon>
        <taxon>Multicrustacea</taxon>
        <taxon>Malacostraca</taxon>
        <taxon>Eumalacostraca</taxon>
        <taxon>Eucarida</taxon>
        <taxon>Decapoda</taxon>
        <taxon>Pleocyemata</taxon>
        <taxon>Brachyura</taxon>
        <taxon>Eubrachyura</taxon>
        <taxon>Portunoidea</taxon>
        <taxon>Portunidae</taxon>
        <taxon>Portuninae</taxon>
        <taxon>Portunus</taxon>
    </lineage>
</organism>